<gene>
    <name evidence="8" type="ORF">FDP25_02970</name>
</gene>
<organism evidence="8 9">
    <name type="scientific">Roseovarius bejariae</name>
    <dbReference type="NCBI Taxonomy" id="2576383"/>
    <lineage>
        <taxon>Bacteria</taxon>
        <taxon>Pseudomonadati</taxon>
        <taxon>Pseudomonadota</taxon>
        <taxon>Alphaproteobacteria</taxon>
        <taxon>Rhodobacterales</taxon>
        <taxon>Roseobacteraceae</taxon>
        <taxon>Roseovarius</taxon>
    </lineage>
</organism>
<proteinExistence type="inferred from homology"/>
<comment type="similarity">
    <text evidence="2">Belongs to the EamA transporter family.</text>
</comment>
<evidence type="ECO:0000256" key="1">
    <source>
        <dbReference type="ARBA" id="ARBA00004141"/>
    </source>
</evidence>
<keyword evidence="3 6" id="KW-0812">Transmembrane</keyword>
<dbReference type="InterPro" id="IPR050638">
    <property type="entry name" value="AA-Vitamin_Transporters"/>
</dbReference>
<sequence>MPTPVLFIVTVLIWGTSWYAIKLQIGPVPLDVSVFYRMALAALILLAGLAVTGRLRRPARWRFVVVQALCLFSFNFVAFYHAAALIPSGMVAVIFSLASIFNAINARVFFGERITAQVGLAGVLGVVGVSLMFWRDLAVAREVETMTGIGWALLGAMIFSWGNMASRVNSSSGVPPLLANAWGLAIGALALLGMLAVKGEVLVLPQGAVYWAGLLYLAVFASVIGFTTYLVLVWRIGSAKAGYATVLFPVVAMAASTLLEGFEWTPLAGIGVVVALFGNLVMFWRGPAPLWRRAAPPA</sequence>
<evidence type="ECO:0000256" key="4">
    <source>
        <dbReference type="ARBA" id="ARBA00022989"/>
    </source>
</evidence>
<comment type="subcellular location">
    <subcellularLocation>
        <location evidence="1">Membrane</location>
        <topology evidence="1">Multi-pass membrane protein</topology>
    </subcellularLocation>
</comment>
<feature type="transmembrane region" description="Helical" evidence="6">
    <location>
        <begin position="5"/>
        <end position="21"/>
    </location>
</feature>
<dbReference type="SUPFAM" id="SSF103481">
    <property type="entry name" value="Multidrug resistance efflux transporter EmrE"/>
    <property type="match status" value="2"/>
</dbReference>
<dbReference type="RefSeq" id="WP_154148779.1">
    <property type="nucleotide sequence ID" value="NZ_SZWE01000001.1"/>
</dbReference>
<evidence type="ECO:0000256" key="2">
    <source>
        <dbReference type="ARBA" id="ARBA00007362"/>
    </source>
</evidence>
<feature type="transmembrane region" description="Helical" evidence="6">
    <location>
        <begin position="265"/>
        <end position="284"/>
    </location>
</feature>
<feature type="transmembrane region" description="Helical" evidence="6">
    <location>
        <begin position="33"/>
        <end position="51"/>
    </location>
</feature>
<name>A0A844CT31_9RHOB</name>
<dbReference type="EMBL" id="SZWE01000001">
    <property type="protein sequence ID" value="MRU14386.1"/>
    <property type="molecule type" value="Genomic_DNA"/>
</dbReference>
<dbReference type="AlphaFoldDB" id="A0A844CT31"/>
<feature type="transmembrane region" description="Helical" evidence="6">
    <location>
        <begin position="241"/>
        <end position="259"/>
    </location>
</feature>
<dbReference type="OrthoDB" id="2352272at2"/>
<evidence type="ECO:0000313" key="8">
    <source>
        <dbReference type="EMBL" id="MRU14386.1"/>
    </source>
</evidence>
<feature type="transmembrane region" description="Helical" evidence="6">
    <location>
        <begin position="177"/>
        <end position="197"/>
    </location>
</feature>
<feature type="domain" description="EamA" evidence="7">
    <location>
        <begin position="5"/>
        <end position="133"/>
    </location>
</feature>
<dbReference type="PANTHER" id="PTHR32322">
    <property type="entry name" value="INNER MEMBRANE TRANSPORTER"/>
    <property type="match status" value="1"/>
</dbReference>
<keyword evidence="9" id="KW-1185">Reference proteome</keyword>
<accession>A0A844CT31</accession>
<dbReference type="InterPro" id="IPR037185">
    <property type="entry name" value="EmrE-like"/>
</dbReference>
<protein>
    <submittedName>
        <fullName evidence="8">DMT family transporter</fullName>
    </submittedName>
</protein>
<feature type="transmembrane region" description="Helical" evidence="6">
    <location>
        <begin position="146"/>
        <end position="165"/>
    </location>
</feature>
<feature type="domain" description="EamA" evidence="7">
    <location>
        <begin position="147"/>
        <end position="283"/>
    </location>
</feature>
<dbReference type="PANTHER" id="PTHR32322:SF2">
    <property type="entry name" value="EAMA DOMAIN-CONTAINING PROTEIN"/>
    <property type="match status" value="1"/>
</dbReference>
<evidence type="ECO:0000256" key="6">
    <source>
        <dbReference type="SAM" id="Phobius"/>
    </source>
</evidence>
<comment type="caution">
    <text evidence="8">The sequence shown here is derived from an EMBL/GenBank/DDBJ whole genome shotgun (WGS) entry which is preliminary data.</text>
</comment>
<dbReference type="Proteomes" id="UP000564704">
    <property type="component" value="Unassembled WGS sequence"/>
</dbReference>
<keyword evidence="5 6" id="KW-0472">Membrane</keyword>
<feature type="transmembrane region" description="Helical" evidence="6">
    <location>
        <begin position="116"/>
        <end position="134"/>
    </location>
</feature>
<feature type="transmembrane region" description="Helical" evidence="6">
    <location>
        <begin position="209"/>
        <end position="234"/>
    </location>
</feature>
<dbReference type="GO" id="GO:0016020">
    <property type="term" value="C:membrane"/>
    <property type="evidence" value="ECO:0007669"/>
    <property type="project" value="UniProtKB-SubCell"/>
</dbReference>
<dbReference type="Pfam" id="PF00892">
    <property type="entry name" value="EamA"/>
    <property type="match status" value="2"/>
</dbReference>
<feature type="transmembrane region" description="Helical" evidence="6">
    <location>
        <begin position="63"/>
        <end position="80"/>
    </location>
</feature>
<feature type="transmembrane region" description="Helical" evidence="6">
    <location>
        <begin position="86"/>
        <end position="104"/>
    </location>
</feature>
<keyword evidence="4 6" id="KW-1133">Transmembrane helix</keyword>
<dbReference type="InterPro" id="IPR000620">
    <property type="entry name" value="EamA_dom"/>
</dbReference>
<evidence type="ECO:0000256" key="5">
    <source>
        <dbReference type="ARBA" id="ARBA00023136"/>
    </source>
</evidence>
<evidence type="ECO:0000313" key="9">
    <source>
        <dbReference type="Proteomes" id="UP000564704"/>
    </source>
</evidence>
<reference evidence="8 9" key="1">
    <citation type="submission" date="2019-05" db="EMBL/GenBank/DDBJ databases">
        <title>Roseovarius bejariae sp. nov., a moderately halophylic bacterium isolated from a saline soil in Rambla Salada (Murcia).</title>
        <authorList>
            <person name="Castro D.J."/>
            <person name="Gomez-Altuve A."/>
            <person name="Reina J.C."/>
            <person name="Rodriguez M."/>
            <person name="Sampedro I."/>
            <person name="Llamas I."/>
            <person name="Martinez-Checa F."/>
        </authorList>
    </citation>
    <scope>NUCLEOTIDE SEQUENCE [LARGE SCALE GENOMIC DNA]</scope>
    <source>
        <strain evidence="8 9">A21</strain>
    </source>
</reference>
<evidence type="ECO:0000256" key="3">
    <source>
        <dbReference type="ARBA" id="ARBA00022692"/>
    </source>
</evidence>
<evidence type="ECO:0000259" key="7">
    <source>
        <dbReference type="Pfam" id="PF00892"/>
    </source>
</evidence>